<evidence type="ECO:0000313" key="2">
    <source>
        <dbReference type="EMBL" id="GGI44377.1"/>
    </source>
</evidence>
<dbReference type="Proteomes" id="UP000615455">
    <property type="component" value="Unassembled WGS sequence"/>
</dbReference>
<reference evidence="3" key="1">
    <citation type="journal article" date="2019" name="Int. J. Syst. Evol. Microbiol.">
        <title>The Global Catalogue of Microorganisms (GCM) 10K type strain sequencing project: providing services to taxonomists for standard genome sequencing and annotation.</title>
        <authorList>
            <consortium name="The Broad Institute Genomics Platform"/>
            <consortium name="The Broad Institute Genome Sequencing Center for Infectious Disease"/>
            <person name="Wu L."/>
            <person name="Ma J."/>
        </authorList>
    </citation>
    <scope>NUCLEOTIDE SEQUENCE [LARGE SCALE GENOMIC DNA]</scope>
    <source>
        <strain evidence="3">CGMCC 1.15043</strain>
    </source>
</reference>
<evidence type="ECO:0008006" key="4">
    <source>
        <dbReference type="Google" id="ProtNLM"/>
    </source>
</evidence>
<keyword evidence="3" id="KW-1185">Reference proteome</keyword>
<evidence type="ECO:0000256" key="1">
    <source>
        <dbReference type="SAM" id="MobiDB-lite"/>
    </source>
</evidence>
<comment type="caution">
    <text evidence="2">The sequence shown here is derived from an EMBL/GenBank/DDBJ whole genome shotgun (WGS) entry which is preliminary data.</text>
</comment>
<name>A0ABQ2BPD4_9BACL</name>
<evidence type="ECO:0000313" key="3">
    <source>
        <dbReference type="Proteomes" id="UP000615455"/>
    </source>
</evidence>
<sequence length="450" mass="46850">MSTTTPKLGLPRPVASDNVTLANQQALIDAIDSGAAPVASPALSGVPTSPTAIAGTSTAQIATTAFVATAVASIDTSRLAPKSSPAFTGDPTAPTPAVDDNDTSIATTAFVIGQASNVPPLMDGTATIGASKKYSREDHKHPTDTTRLAAASYTASDVLSKLTTVDGLGSGLDADIVRGVNIFQQNQTTHTNAIGLTEAVRWKNFGNGHVIFDASAGTSPNNTSINNTNSSVPWQATYPSLMGWNGSQTYGIRVDSARSADYVNGVQLRDNAGVLEYFSGGSWLSMGGAIIGASDITVQHSFATEYINIPSNYNNGLLVAKFIPKGIGDAVISADMKAFAPTYTNVIYLSVFQENSYDNNGNPMPQFRFTTTPGPNWRLPIGTMLGGTNTGPTTPLLATGSSGSNYINVSGVLRIHSRDPIYLVSYWSGEGGGGLTLGLKNIQVKYDIIG</sequence>
<accession>A0ABQ2BPD4</accession>
<protein>
    <recommendedName>
        <fullName evidence="4">Tail fiber protein</fullName>
    </recommendedName>
</protein>
<proteinExistence type="predicted"/>
<dbReference type="RefSeq" id="WP_189007584.1">
    <property type="nucleotide sequence ID" value="NZ_BMHE01000002.1"/>
</dbReference>
<gene>
    <name evidence="2" type="ORF">GCM10008018_06800</name>
</gene>
<feature type="region of interest" description="Disordered" evidence="1">
    <location>
        <begin position="79"/>
        <end position="98"/>
    </location>
</feature>
<dbReference type="EMBL" id="BMHE01000002">
    <property type="protein sequence ID" value="GGI44377.1"/>
    <property type="molecule type" value="Genomic_DNA"/>
</dbReference>
<organism evidence="2 3">
    <name type="scientific">Paenibacillus marchantiophytorum</name>
    <dbReference type="NCBI Taxonomy" id="1619310"/>
    <lineage>
        <taxon>Bacteria</taxon>
        <taxon>Bacillati</taxon>
        <taxon>Bacillota</taxon>
        <taxon>Bacilli</taxon>
        <taxon>Bacillales</taxon>
        <taxon>Paenibacillaceae</taxon>
        <taxon>Paenibacillus</taxon>
    </lineage>
</organism>